<keyword evidence="3 8" id="KW-0813">Transport</keyword>
<dbReference type="KEGG" id="wsu:WS1944"/>
<dbReference type="PROSITE" id="PS50928">
    <property type="entry name" value="ABC_TM1"/>
    <property type="match status" value="1"/>
</dbReference>
<dbReference type="EMBL" id="BX571662">
    <property type="protein sequence ID" value="CAE10950.1"/>
    <property type="molecule type" value="Genomic_DNA"/>
</dbReference>
<feature type="transmembrane region" description="Helical" evidence="8">
    <location>
        <begin position="188"/>
        <end position="211"/>
    </location>
</feature>
<proteinExistence type="inferred from homology"/>
<dbReference type="eggNOG" id="COG2011">
    <property type="taxonomic scope" value="Bacteria"/>
</dbReference>
<dbReference type="HOGENOM" id="CLU_077375_0_1_7"/>
<dbReference type="Gene3D" id="1.10.3720.10">
    <property type="entry name" value="MetI-like"/>
    <property type="match status" value="1"/>
</dbReference>
<comment type="similarity">
    <text evidence="2">Belongs to the binding-protein-dependent transport system permease family. CysTW subfamily.</text>
</comment>
<evidence type="ECO:0000256" key="6">
    <source>
        <dbReference type="ARBA" id="ARBA00022989"/>
    </source>
</evidence>
<evidence type="ECO:0000313" key="10">
    <source>
        <dbReference type="EMBL" id="CAE10950.1"/>
    </source>
</evidence>
<evidence type="ECO:0000259" key="9">
    <source>
        <dbReference type="PROSITE" id="PS50928"/>
    </source>
</evidence>
<name>Q7M815_WOLSU</name>
<dbReference type="RefSeq" id="WP_011139733.1">
    <property type="nucleotide sequence ID" value="NC_005090.1"/>
</dbReference>
<sequence>MENLWFKILLPATWETLYMSLVATLIALGLGIFPAILLTLSDPRGLRPNPKLYQGLDLLINTLRSFPFLILMIVLFPLTKFLLGKTIGTTAAIVPLSIGAAPFVARILEGALKEVDKGVIEAAKSFGAGDYQIIFKIMFSEALPSIVSGLTLTLITVIGFSAMAGAIGGGGLGDVAIKYGYYRFQTEVMVYTVILLIVLVQIIQALGDFLYRKIKH</sequence>
<keyword evidence="6 8" id="KW-1133">Transmembrane helix</keyword>
<dbReference type="GO" id="GO:0005886">
    <property type="term" value="C:plasma membrane"/>
    <property type="evidence" value="ECO:0007669"/>
    <property type="project" value="UniProtKB-SubCell"/>
</dbReference>
<feature type="transmembrane region" description="Helical" evidence="8">
    <location>
        <begin position="146"/>
        <end position="168"/>
    </location>
</feature>
<dbReference type="CDD" id="cd06261">
    <property type="entry name" value="TM_PBP2"/>
    <property type="match status" value="1"/>
</dbReference>
<dbReference type="InterPro" id="IPR051322">
    <property type="entry name" value="AA_ABC_Transporter_Permease"/>
</dbReference>
<dbReference type="PANTHER" id="PTHR30450">
    <property type="entry name" value="ABC TRANSPORTER PERMEASE"/>
    <property type="match status" value="1"/>
</dbReference>
<dbReference type="STRING" id="273121.WS1944"/>
<feature type="transmembrane region" description="Helical" evidence="8">
    <location>
        <begin position="58"/>
        <end position="78"/>
    </location>
</feature>
<comment type="subcellular location">
    <subcellularLocation>
        <location evidence="1 8">Cell membrane</location>
        <topology evidence="1 8">Multi-pass membrane protein</topology>
    </subcellularLocation>
</comment>
<dbReference type="GO" id="GO:0048473">
    <property type="term" value="P:D-methionine transmembrane transport"/>
    <property type="evidence" value="ECO:0007669"/>
    <property type="project" value="TreeGrafter"/>
</dbReference>
<organism evidence="11">
    <name type="scientific">Wolinella succinogenes (strain ATCC 29543 / DSM 1740 / CCUG 13145 / JCM 31913 / LMG 7466 / NCTC 11488 / FDC 602W)</name>
    <name type="common">Vibrio succinogenes</name>
    <dbReference type="NCBI Taxonomy" id="273121"/>
    <lineage>
        <taxon>Bacteria</taxon>
        <taxon>Pseudomonadati</taxon>
        <taxon>Campylobacterota</taxon>
        <taxon>Epsilonproteobacteria</taxon>
        <taxon>Campylobacterales</taxon>
        <taxon>Helicobacteraceae</taxon>
        <taxon>Wolinella</taxon>
    </lineage>
</organism>
<feature type="domain" description="ABC transmembrane type-1" evidence="9">
    <location>
        <begin position="13"/>
        <end position="207"/>
    </location>
</feature>
<dbReference type="FunFam" id="1.10.3720.10:FF:000002">
    <property type="entry name" value="D-methionine ABC transporter permease MetI"/>
    <property type="match status" value="1"/>
</dbReference>
<evidence type="ECO:0000256" key="8">
    <source>
        <dbReference type="RuleBase" id="RU363032"/>
    </source>
</evidence>
<dbReference type="SUPFAM" id="SSF161098">
    <property type="entry name" value="MetI-like"/>
    <property type="match status" value="1"/>
</dbReference>
<dbReference type="InterPro" id="IPR035906">
    <property type="entry name" value="MetI-like_sf"/>
</dbReference>
<dbReference type="InterPro" id="IPR000515">
    <property type="entry name" value="MetI-like"/>
</dbReference>
<dbReference type="Proteomes" id="UP000000422">
    <property type="component" value="Chromosome"/>
</dbReference>
<feature type="transmembrane region" description="Helical" evidence="8">
    <location>
        <begin position="17"/>
        <end position="38"/>
    </location>
</feature>
<feature type="transmembrane region" description="Helical" evidence="8">
    <location>
        <begin position="90"/>
        <end position="108"/>
    </location>
</feature>
<evidence type="ECO:0000256" key="4">
    <source>
        <dbReference type="ARBA" id="ARBA00022475"/>
    </source>
</evidence>
<protein>
    <submittedName>
        <fullName evidence="10">ABC TRANSPORTER PERMEASE COMPONENT</fullName>
    </submittedName>
</protein>
<dbReference type="PANTHER" id="PTHR30450:SF1">
    <property type="entry name" value="D-METHIONINE TRANSPORT SYSTEM PERMEASE PROTEIN METI-RELATED"/>
    <property type="match status" value="1"/>
</dbReference>
<evidence type="ECO:0000256" key="5">
    <source>
        <dbReference type="ARBA" id="ARBA00022692"/>
    </source>
</evidence>
<keyword evidence="7 8" id="KW-0472">Membrane</keyword>
<evidence type="ECO:0000256" key="7">
    <source>
        <dbReference type="ARBA" id="ARBA00023136"/>
    </source>
</evidence>
<evidence type="ECO:0000256" key="3">
    <source>
        <dbReference type="ARBA" id="ARBA00022448"/>
    </source>
</evidence>
<keyword evidence="5 8" id="KW-0812">Transmembrane</keyword>
<evidence type="ECO:0000256" key="1">
    <source>
        <dbReference type="ARBA" id="ARBA00004651"/>
    </source>
</evidence>
<keyword evidence="11" id="KW-1185">Reference proteome</keyword>
<keyword evidence="4" id="KW-1003">Cell membrane</keyword>
<dbReference type="Pfam" id="PF00528">
    <property type="entry name" value="BPD_transp_1"/>
    <property type="match status" value="1"/>
</dbReference>
<gene>
    <name evidence="10" type="primary">CAC0985</name>
    <name evidence="10" type="ordered locus">WS1944</name>
</gene>
<reference evidence="10 11" key="1">
    <citation type="journal article" date="2003" name="Proc. Natl. Acad. Sci. U.S.A.">
        <title>Complete genome sequence and analysis of Wolinella succinogenes.</title>
        <authorList>
            <person name="Baar C."/>
            <person name="Eppinger M."/>
            <person name="Raddatz G."/>
            <person name="Simon JM."/>
            <person name="Lanz C."/>
            <person name="Klimmek O."/>
            <person name="Nandakumar R."/>
            <person name="Gross R."/>
            <person name="Rosinus A."/>
            <person name="Keller H."/>
            <person name="Jagtap P."/>
            <person name="Linke B."/>
            <person name="Meyer F."/>
            <person name="Lederer H."/>
            <person name="Schuster S.C."/>
        </authorList>
    </citation>
    <scope>NUCLEOTIDE SEQUENCE [LARGE SCALE GENOMIC DNA]</scope>
    <source>
        <strain evidence="11">ATCC 29543 / DSM 1740 / CCUG 13145 / JCM 31913 / LMG 7466 / NCTC 11488 / FDC 602W</strain>
    </source>
</reference>
<dbReference type="AlphaFoldDB" id="Q7M815"/>
<evidence type="ECO:0000313" key="11">
    <source>
        <dbReference type="Proteomes" id="UP000000422"/>
    </source>
</evidence>
<evidence type="ECO:0000256" key="2">
    <source>
        <dbReference type="ARBA" id="ARBA00007069"/>
    </source>
</evidence>
<accession>Q7M815</accession>